<evidence type="ECO:0000256" key="1">
    <source>
        <dbReference type="SAM" id="MobiDB-lite"/>
    </source>
</evidence>
<sequence>MNKLNQYPSQIAHPLNSIENTTNSAEMH</sequence>
<dbReference type="AlphaFoldDB" id="A0A382T230"/>
<gene>
    <name evidence="2" type="ORF">METZ01_LOCUS368381</name>
</gene>
<feature type="non-terminal residue" evidence="2">
    <location>
        <position position="28"/>
    </location>
</feature>
<protein>
    <submittedName>
        <fullName evidence="2">Uncharacterized protein</fullName>
    </submittedName>
</protein>
<feature type="region of interest" description="Disordered" evidence="1">
    <location>
        <begin position="1"/>
        <end position="28"/>
    </location>
</feature>
<feature type="compositionally biased region" description="Polar residues" evidence="1">
    <location>
        <begin position="17"/>
        <end position="28"/>
    </location>
</feature>
<dbReference type="EMBL" id="UINC01132917">
    <property type="protein sequence ID" value="SVD15527.1"/>
    <property type="molecule type" value="Genomic_DNA"/>
</dbReference>
<proteinExistence type="predicted"/>
<evidence type="ECO:0000313" key="2">
    <source>
        <dbReference type="EMBL" id="SVD15527.1"/>
    </source>
</evidence>
<reference evidence="2" key="1">
    <citation type="submission" date="2018-05" db="EMBL/GenBank/DDBJ databases">
        <authorList>
            <person name="Lanie J.A."/>
            <person name="Ng W.-L."/>
            <person name="Kazmierczak K.M."/>
            <person name="Andrzejewski T.M."/>
            <person name="Davidsen T.M."/>
            <person name="Wayne K.J."/>
            <person name="Tettelin H."/>
            <person name="Glass J.I."/>
            <person name="Rusch D."/>
            <person name="Podicherti R."/>
            <person name="Tsui H.-C.T."/>
            <person name="Winkler M.E."/>
        </authorList>
    </citation>
    <scope>NUCLEOTIDE SEQUENCE</scope>
</reference>
<name>A0A382T230_9ZZZZ</name>
<accession>A0A382T230</accession>
<organism evidence="2">
    <name type="scientific">marine metagenome</name>
    <dbReference type="NCBI Taxonomy" id="408172"/>
    <lineage>
        <taxon>unclassified sequences</taxon>
        <taxon>metagenomes</taxon>
        <taxon>ecological metagenomes</taxon>
    </lineage>
</organism>